<organism evidence="2 3">
    <name type="scientific">Diabrotica virgifera virgifera</name>
    <name type="common">western corn rootworm</name>
    <dbReference type="NCBI Taxonomy" id="50390"/>
    <lineage>
        <taxon>Eukaryota</taxon>
        <taxon>Metazoa</taxon>
        <taxon>Ecdysozoa</taxon>
        <taxon>Arthropoda</taxon>
        <taxon>Hexapoda</taxon>
        <taxon>Insecta</taxon>
        <taxon>Pterygota</taxon>
        <taxon>Neoptera</taxon>
        <taxon>Endopterygota</taxon>
        <taxon>Coleoptera</taxon>
        <taxon>Polyphaga</taxon>
        <taxon>Cucujiformia</taxon>
        <taxon>Chrysomeloidea</taxon>
        <taxon>Chrysomelidae</taxon>
        <taxon>Galerucinae</taxon>
        <taxon>Diabroticina</taxon>
        <taxon>Diabroticites</taxon>
        <taxon>Diabrotica</taxon>
    </lineage>
</organism>
<keyword evidence="1" id="KW-0472">Membrane</keyword>
<dbReference type="Gene3D" id="1.10.238.20">
    <property type="entry name" value="Pheromone/general odorant binding protein domain"/>
    <property type="match status" value="1"/>
</dbReference>
<sequence length="154" mass="16876">MKSIVKISNVYKHVLLFATLKINLVNCTMAKTIFLLAITLTICVSYLSALMDPTKIPGFEECIKSSGATAEELMKSPVVLNHNVFCFFKCTHEKKGSLDADGNVVVDNFIEGAKKHMTLSADQEKSLTDCLEAVGKISACEDVEKIAKCIMPIK</sequence>
<dbReference type="InterPro" id="IPR006170">
    <property type="entry name" value="PBP/GOBP"/>
</dbReference>
<feature type="transmembrane region" description="Helical" evidence="1">
    <location>
        <begin position="33"/>
        <end position="51"/>
    </location>
</feature>
<name>A0ABM5JZL2_DIAVI</name>
<evidence type="ECO:0000256" key="1">
    <source>
        <dbReference type="SAM" id="Phobius"/>
    </source>
</evidence>
<dbReference type="InterPro" id="IPR036728">
    <property type="entry name" value="PBP_GOBP_sf"/>
</dbReference>
<evidence type="ECO:0000313" key="2">
    <source>
        <dbReference type="EnsemblMetazoa" id="XP_050503378.1"/>
    </source>
</evidence>
<keyword evidence="1" id="KW-1133">Transmembrane helix</keyword>
<keyword evidence="3" id="KW-1185">Reference proteome</keyword>
<dbReference type="SUPFAM" id="SSF47565">
    <property type="entry name" value="Insect pheromone/odorant-binding proteins"/>
    <property type="match status" value="1"/>
</dbReference>
<dbReference type="Proteomes" id="UP001652700">
    <property type="component" value="Unplaced"/>
</dbReference>
<protein>
    <submittedName>
        <fullName evidence="2">Uncharacterized protein</fullName>
    </submittedName>
</protein>
<dbReference type="RefSeq" id="XP_050503378.1">
    <property type="nucleotide sequence ID" value="XM_050647421.1"/>
</dbReference>
<accession>A0ABM5JZL2</accession>
<proteinExistence type="predicted"/>
<dbReference type="EnsemblMetazoa" id="XM_050647421.1">
    <property type="protein sequence ID" value="XP_050503378.1"/>
    <property type="gene ID" value="LOC126882460"/>
</dbReference>
<dbReference type="CDD" id="cd23992">
    <property type="entry name" value="PBP_GOBP"/>
    <property type="match status" value="1"/>
</dbReference>
<evidence type="ECO:0000313" key="3">
    <source>
        <dbReference type="Proteomes" id="UP001652700"/>
    </source>
</evidence>
<reference evidence="2" key="1">
    <citation type="submission" date="2025-05" db="UniProtKB">
        <authorList>
            <consortium name="EnsemblMetazoa"/>
        </authorList>
    </citation>
    <scope>IDENTIFICATION</scope>
</reference>
<keyword evidence="1" id="KW-0812">Transmembrane</keyword>
<dbReference type="Pfam" id="PF01395">
    <property type="entry name" value="PBP_GOBP"/>
    <property type="match status" value="1"/>
</dbReference>
<dbReference type="GeneID" id="126882460"/>